<evidence type="ECO:0000313" key="3">
    <source>
        <dbReference type="Proteomes" id="UP001295740"/>
    </source>
</evidence>
<dbReference type="Proteomes" id="UP001295740">
    <property type="component" value="Unassembled WGS sequence"/>
</dbReference>
<feature type="transmembrane region" description="Helical" evidence="1">
    <location>
        <begin position="53"/>
        <end position="74"/>
    </location>
</feature>
<accession>A0AAI8VTJ9</accession>
<comment type="caution">
    <text evidence="2">The sequence shown here is derived from an EMBL/GenBank/DDBJ whole genome shotgun (WGS) entry which is preliminary data.</text>
</comment>
<keyword evidence="1" id="KW-0812">Transmembrane</keyword>
<feature type="transmembrane region" description="Helical" evidence="1">
    <location>
        <begin position="21"/>
        <end position="41"/>
    </location>
</feature>
<dbReference type="EMBL" id="CAUWAG010000013">
    <property type="protein sequence ID" value="CAJ2510212.1"/>
    <property type="molecule type" value="Genomic_DNA"/>
</dbReference>
<keyword evidence="1" id="KW-0472">Membrane</keyword>
<evidence type="ECO:0000256" key="1">
    <source>
        <dbReference type="SAM" id="Phobius"/>
    </source>
</evidence>
<keyword evidence="3" id="KW-1185">Reference proteome</keyword>
<sequence>MGIASGIGHLFQSVIEMIQGLFGAILSFFGAILNGILSLFQGFVNFVEGTLGFAIHNFFILGTVAAAVFAYMLYTQRQGTAPISSTLKNKKAA</sequence>
<name>A0AAI8VTJ9_9PEZI</name>
<organism evidence="2 3">
    <name type="scientific">Anthostomella pinea</name>
    <dbReference type="NCBI Taxonomy" id="933095"/>
    <lineage>
        <taxon>Eukaryota</taxon>
        <taxon>Fungi</taxon>
        <taxon>Dikarya</taxon>
        <taxon>Ascomycota</taxon>
        <taxon>Pezizomycotina</taxon>
        <taxon>Sordariomycetes</taxon>
        <taxon>Xylariomycetidae</taxon>
        <taxon>Xylariales</taxon>
        <taxon>Xylariaceae</taxon>
        <taxon>Anthostomella</taxon>
    </lineage>
</organism>
<proteinExistence type="predicted"/>
<reference evidence="2" key="1">
    <citation type="submission" date="2023-10" db="EMBL/GenBank/DDBJ databases">
        <authorList>
            <person name="Hackl T."/>
        </authorList>
    </citation>
    <scope>NUCLEOTIDE SEQUENCE</scope>
</reference>
<keyword evidence="1" id="KW-1133">Transmembrane helix</keyword>
<dbReference type="AlphaFoldDB" id="A0AAI8VTJ9"/>
<evidence type="ECO:0000313" key="2">
    <source>
        <dbReference type="EMBL" id="CAJ2510212.1"/>
    </source>
</evidence>
<protein>
    <submittedName>
        <fullName evidence="2">Uu.00g061120.m01.CDS01</fullName>
    </submittedName>
</protein>
<gene>
    <name evidence="2" type="ORF">KHLLAP_LOCUS10680</name>
</gene>